<evidence type="ECO:0008006" key="4">
    <source>
        <dbReference type="Google" id="ProtNLM"/>
    </source>
</evidence>
<dbReference type="InterPro" id="IPR050445">
    <property type="entry name" value="Bact_polysacc_biosynth/exp"/>
</dbReference>
<gene>
    <name evidence="2" type="ORF">SAMN02745131_03829</name>
</gene>
<keyword evidence="1" id="KW-0472">Membrane</keyword>
<dbReference type="OrthoDB" id="647428at2"/>
<reference evidence="2 3" key="1">
    <citation type="submission" date="2016-11" db="EMBL/GenBank/DDBJ databases">
        <authorList>
            <person name="Jaros S."/>
            <person name="Januszkiewicz K."/>
            <person name="Wedrychowicz H."/>
        </authorList>
    </citation>
    <scope>NUCLEOTIDE SEQUENCE [LARGE SCALE GENOMIC DNA]</scope>
    <source>
        <strain evidence="2 3">DSM 18119</strain>
    </source>
</reference>
<evidence type="ECO:0000256" key="1">
    <source>
        <dbReference type="SAM" id="Phobius"/>
    </source>
</evidence>
<dbReference type="PANTHER" id="PTHR32309:SF13">
    <property type="entry name" value="FERRIC ENTEROBACTIN TRANSPORT PROTEIN FEPE"/>
    <property type="match status" value="1"/>
</dbReference>
<protein>
    <recommendedName>
        <fullName evidence="4">Chain length determinant protein</fullName>
    </recommendedName>
</protein>
<dbReference type="GO" id="GO:0004713">
    <property type="term" value="F:protein tyrosine kinase activity"/>
    <property type="evidence" value="ECO:0007669"/>
    <property type="project" value="TreeGrafter"/>
</dbReference>
<dbReference type="AlphaFoldDB" id="A0A1M5FHR3"/>
<dbReference type="Proteomes" id="UP000184048">
    <property type="component" value="Unassembled WGS sequence"/>
</dbReference>
<evidence type="ECO:0000313" key="3">
    <source>
        <dbReference type="Proteomes" id="UP000184048"/>
    </source>
</evidence>
<feature type="transmembrane region" description="Helical" evidence="1">
    <location>
        <begin position="12"/>
        <end position="33"/>
    </location>
</feature>
<dbReference type="PANTHER" id="PTHR32309">
    <property type="entry name" value="TYROSINE-PROTEIN KINASE"/>
    <property type="match status" value="1"/>
</dbReference>
<keyword evidence="1" id="KW-0812">Transmembrane</keyword>
<organism evidence="2 3">
    <name type="scientific">Flavisolibacter ginsengisoli DSM 18119</name>
    <dbReference type="NCBI Taxonomy" id="1121884"/>
    <lineage>
        <taxon>Bacteria</taxon>
        <taxon>Pseudomonadati</taxon>
        <taxon>Bacteroidota</taxon>
        <taxon>Chitinophagia</taxon>
        <taxon>Chitinophagales</taxon>
        <taxon>Chitinophagaceae</taxon>
        <taxon>Flavisolibacter</taxon>
    </lineage>
</organism>
<proteinExistence type="predicted"/>
<dbReference type="EMBL" id="FQUU01000023">
    <property type="protein sequence ID" value="SHF91026.1"/>
    <property type="molecule type" value="Genomic_DNA"/>
</dbReference>
<dbReference type="RefSeq" id="WP_072836949.1">
    <property type="nucleotide sequence ID" value="NZ_FQUU01000023.1"/>
</dbReference>
<dbReference type="STRING" id="1121884.SAMN02745131_03829"/>
<name>A0A1M5FHR3_9BACT</name>
<accession>A0A1M5FHR3</accession>
<feature type="transmembrane region" description="Helical" evidence="1">
    <location>
        <begin position="249"/>
        <end position="271"/>
    </location>
</feature>
<sequence length="278" mass="31249">MPDLLIILSRWWKFILGLTAGAVILAFIITLLLPKQYLSTATALPANSLVADKARILNANIEALYPEIGLPDELDKLEGTAALDTLFIAVANEFKLDEHYHIHASDESIDKAVLKLRKNSNISRTGYGELRVKVWDVDRNIAAAMANSFMNKLQALHQHLQNENNLTVLQRLKEAYASKEKLFNNYSDSVVKTGTAQELMVARKATILEQLKQYQLAMDQYELAIKTNPPVLLSVEKARPAVWSDRPKIFQILILTAIAAFLFSFLLAVSFESRNKKL</sequence>
<dbReference type="GO" id="GO:0005886">
    <property type="term" value="C:plasma membrane"/>
    <property type="evidence" value="ECO:0007669"/>
    <property type="project" value="TreeGrafter"/>
</dbReference>
<evidence type="ECO:0000313" key="2">
    <source>
        <dbReference type="EMBL" id="SHF91026.1"/>
    </source>
</evidence>
<keyword evidence="3" id="KW-1185">Reference proteome</keyword>
<keyword evidence="1" id="KW-1133">Transmembrane helix</keyword>